<evidence type="ECO:0000313" key="4">
    <source>
        <dbReference type="EMBL" id="EFJ02924.1"/>
    </source>
</evidence>
<reference evidence="4 5" key="1">
    <citation type="journal article" date="2010" name="Nat. Biotechnol.">
        <title>Genome sequence of the model mushroom Schizophyllum commune.</title>
        <authorList>
            <person name="Ohm R.A."/>
            <person name="de Jong J.F."/>
            <person name="Lugones L.G."/>
            <person name="Aerts A."/>
            <person name="Kothe E."/>
            <person name="Stajich J.E."/>
            <person name="de Vries R.P."/>
            <person name="Record E."/>
            <person name="Levasseur A."/>
            <person name="Baker S.E."/>
            <person name="Bartholomew K.A."/>
            <person name="Coutinho P.M."/>
            <person name="Erdmann S."/>
            <person name="Fowler T.J."/>
            <person name="Gathman A.C."/>
            <person name="Lombard V."/>
            <person name="Henrissat B."/>
            <person name="Knabe N."/>
            <person name="Kuees U."/>
            <person name="Lilly W.W."/>
            <person name="Lindquist E."/>
            <person name="Lucas S."/>
            <person name="Magnuson J.K."/>
            <person name="Piumi F."/>
            <person name="Raudaskoski M."/>
            <person name="Salamov A."/>
            <person name="Schmutz J."/>
            <person name="Schwarze F.W.M.R."/>
            <person name="vanKuyk P.A."/>
            <person name="Horton J.S."/>
            <person name="Grigoriev I.V."/>
            <person name="Woesten H.A.B."/>
        </authorList>
    </citation>
    <scope>NUCLEOTIDE SEQUENCE [LARGE SCALE GENOMIC DNA]</scope>
    <source>
        <strain evidence="5">H4-8 / FGSC 9210</strain>
    </source>
</reference>
<feature type="compositionally biased region" description="Polar residues" evidence="1">
    <location>
        <begin position="979"/>
        <end position="1002"/>
    </location>
</feature>
<gene>
    <name evidence="4" type="ORF">SCHCODRAFT_62977</name>
</gene>
<dbReference type="PANTHER" id="PTHR47185">
    <property type="entry name" value="PX DOMAIN-CONTAINING PROTEIN YPR097W"/>
    <property type="match status" value="1"/>
</dbReference>
<evidence type="ECO:0000259" key="3">
    <source>
        <dbReference type="Pfam" id="PF12828"/>
    </source>
</evidence>
<dbReference type="InterPro" id="IPR024554">
    <property type="entry name" value="LEC1-like_C"/>
</dbReference>
<dbReference type="OMA" id="MGWLEGI"/>
<proteinExistence type="predicted"/>
<evidence type="ECO:0000256" key="1">
    <source>
        <dbReference type="SAM" id="MobiDB-lite"/>
    </source>
</evidence>
<feature type="compositionally biased region" description="Low complexity" evidence="1">
    <location>
        <begin position="297"/>
        <end position="309"/>
    </location>
</feature>
<dbReference type="EMBL" id="GL377302">
    <property type="protein sequence ID" value="EFJ02924.1"/>
    <property type="molecule type" value="Genomic_DNA"/>
</dbReference>
<feature type="compositionally biased region" description="Basic and acidic residues" evidence="1">
    <location>
        <begin position="257"/>
        <end position="278"/>
    </location>
</feature>
<dbReference type="AlphaFoldDB" id="D8PNW8"/>
<feature type="compositionally biased region" description="Low complexity" evidence="1">
    <location>
        <begin position="29"/>
        <end position="38"/>
    </location>
</feature>
<dbReference type="GO" id="GO:0035091">
    <property type="term" value="F:phosphatidylinositol binding"/>
    <property type="evidence" value="ECO:0007669"/>
    <property type="project" value="TreeGrafter"/>
</dbReference>
<feature type="domain" description="PX" evidence="2">
    <location>
        <begin position="401"/>
        <end position="754"/>
    </location>
</feature>
<dbReference type="InterPro" id="IPR024555">
    <property type="entry name" value="PX-associated"/>
</dbReference>
<feature type="compositionally biased region" description="Low complexity" evidence="1">
    <location>
        <begin position="1013"/>
        <end position="1025"/>
    </location>
</feature>
<dbReference type="InParanoid" id="D8PNW8"/>
<evidence type="ECO:0008006" key="6">
    <source>
        <dbReference type="Google" id="ProtNLM"/>
    </source>
</evidence>
<feature type="compositionally biased region" description="Polar residues" evidence="1">
    <location>
        <begin position="892"/>
        <end position="907"/>
    </location>
</feature>
<dbReference type="eggNOG" id="KOG2273">
    <property type="taxonomic scope" value="Eukaryota"/>
</dbReference>
<protein>
    <recommendedName>
        <fullName evidence="6">PX domain-containing protein</fullName>
    </recommendedName>
</protein>
<evidence type="ECO:0000259" key="2">
    <source>
        <dbReference type="Pfam" id="PF12825"/>
    </source>
</evidence>
<dbReference type="InterPro" id="IPR047168">
    <property type="entry name" value="LEC1-like"/>
</dbReference>
<keyword evidence="5" id="KW-1185">Reference proteome</keyword>
<evidence type="ECO:0000313" key="5">
    <source>
        <dbReference type="Proteomes" id="UP000007431"/>
    </source>
</evidence>
<dbReference type="Pfam" id="PF12825">
    <property type="entry name" value="DUF3818"/>
    <property type="match status" value="1"/>
</dbReference>
<dbReference type="PANTHER" id="PTHR47185:SF1">
    <property type="entry name" value="PX DOMAIN-CONTAINING PROTEIN YPR097W"/>
    <property type="match status" value="1"/>
</dbReference>
<dbReference type="HOGENOM" id="CLU_007739_0_0_1"/>
<organism evidence="5">
    <name type="scientific">Schizophyllum commune (strain H4-8 / FGSC 9210)</name>
    <name type="common">Split gill fungus</name>
    <dbReference type="NCBI Taxonomy" id="578458"/>
    <lineage>
        <taxon>Eukaryota</taxon>
        <taxon>Fungi</taxon>
        <taxon>Dikarya</taxon>
        <taxon>Basidiomycota</taxon>
        <taxon>Agaricomycotina</taxon>
        <taxon>Agaricomycetes</taxon>
        <taxon>Agaricomycetidae</taxon>
        <taxon>Agaricales</taxon>
        <taxon>Schizophyllaceae</taxon>
        <taxon>Schizophyllum</taxon>
    </lineage>
</organism>
<feature type="domain" description="PX-associated" evidence="3">
    <location>
        <begin position="72"/>
        <end position="205"/>
    </location>
</feature>
<dbReference type="Pfam" id="PF12828">
    <property type="entry name" value="PXB"/>
    <property type="match status" value="1"/>
</dbReference>
<accession>D8PNW8</accession>
<feature type="compositionally biased region" description="Low complexity" evidence="1">
    <location>
        <begin position="1046"/>
        <end position="1072"/>
    </location>
</feature>
<feature type="region of interest" description="Disordered" evidence="1">
    <location>
        <begin position="843"/>
        <end position="1114"/>
    </location>
</feature>
<feature type="compositionally biased region" description="Pro residues" evidence="1">
    <location>
        <begin position="14"/>
        <end position="28"/>
    </location>
</feature>
<feature type="compositionally biased region" description="Basic and acidic residues" evidence="1">
    <location>
        <begin position="955"/>
        <end position="968"/>
    </location>
</feature>
<feature type="compositionally biased region" description="Basic and acidic residues" evidence="1">
    <location>
        <begin position="929"/>
        <end position="941"/>
    </location>
</feature>
<name>D8PNW8_SCHCM</name>
<feature type="region of interest" description="Disordered" evidence="1">
    <location>
        <begin position="257"/>
        <end position="311"/>
    </location>
</feature>
<feature type="compositionally biased region" description="Polar residues" evidence="1">
    <location>
        <begin position="279"/>
        <end position="288"/>
    </location>
</feature>
<dbReference type="VEuPathDB" id="FungiDB:SCHCODRAFT_02621337"/>
<sequence length="1140" mass="126612">MQRTASASSSTTTSPPPRRPTRSLPPAPLSLDDSPILDTTVVNASPTSETPQATTAVAPDGDDDKPATPGPADLTPLRAHYLKKTLVSVAFHSELQAITAQSPNISTSTFSYLGPPFSPPPKGAPSLDLPLLRYMFRQFVLTFPFMAAAPKDFYSDKLQPFMASVLSRNLSPVSPFDDGAENNEQATRQKLLAKLERNLSLFVTSALKLAEREEVVRLTQADLDRLEALSRKRQARNMRKRDIFEVNIVGVRTVQDRGRLRKAHPDQDVRSPPAKDRTTVSAPTQSAVQPGDSDYDLSSPPASPRNPSRLAREKNRLTLRAYLHSLMASSVIASSPVIKSFLLSGPIRLTPAELEDARRREDADRTRDDGRKKFAKEIADRVDGLRGAVKGVKGDIMGRDGLTRIFSTIKVTSDVRELPSEYRAVIEWARISSFSLASTVFHQFVASDDASEKFANLKRLHGLMPYFMMKTALKISNPVSMIRSIMDLFLAQPFGGRSLLQRMFSSSLSEEARQIEEEIEAVKAKVDDPVICEKVRRFVYAPKEIQDIHRQDAAEEKQELMTVVLRSGEEPVLNRMQMHRVAKASRAYAAYQKYRENLDDSDDDDGPQDEDGWLYEDLKILAFLYTRLQDREELIGLIFEGFTSELLKDIITIFYSPLAQVYRAASIGDSLSDLQNFINDLIRTVESVEESFETIVDRSAVSQEDPHTTVQAFIDLIQRHEQSFYNFVHKVHSKGEGLFDSLIRWIELFLTLVREGMGPPISLEFLLPASEKDRVDILSEVDAMAAYHYKTKVVYEDKLRRRFGRAQAGRSGEEAEEQTQAMVDGVLSEISFGEVIQGDADELAAADAEDSDWDSGSSDEYDSEEEDTSSEEDTETDEASTQESAAERRGTITRSSTVHALPSQQSVPYAVRSPQPRSRASMHTPVRSPHPDRREDKERTPRPRSLSLKLSRSMQDLKDALSSKKHDNLPPVPPLPQGISRTPTRPSYESRTPMSAASSFQTAVMKPLPPSPSQSSIGSTSSSRPPSSPSKGKLKKRMQSPLSPARSPMRSSQASLSSQSRPSSSLSSAASSVMEPPRSAPAAAANQTHRRGPSRGQTPKKNAAPSLKPPELQHIPKLVPVFIEMLRPHLRPRARTNPMA</sequence>
<feature type="compositionally biased region" description="Polar residues" evidence="1">
    <location>
        <begin position="40"/>
        <end position="55"/>
    </location>
</feature>
<dbReference type="Proteomes" id="UP000007431">
    <property type="component" value="Unassembled WGS sequence"/>
</dbReference>
<feature type="compositionally biased region" description="Low complexity" evidence="1">
    <location>
        <begin position="1"/>
        <end position="13"/>
    </location>
</feature>
<feature type="compositionally biased region" description="Low complexity" evidence="1">
    <location>
        <begin position="943"/>
        <end position="953"/>
    </location>
</feature>
<dbReference type="STRING" id="578458.D8PNW8"/>
<dbReference type="FunCoup" id="D8PNW8">
    <property type="interactions" value="16"/>
</dbReference>
<feature type="region of interest" description="Disordered" evidence="1">
    <location>
        <begin position="1"/>
        <end position="74"/>
    </location>
</feature>
<feature type="compositionally biased region" description="Acidic residues" evidence="1">
    <location>
        <begin position="843"/>
        <end position="880"/>
    </location>
</feature>